<sequence>FTVQSRVRVVAVVIRAGYGRYERRRLLKWLNATGTVIEFDPRWTLPWRRMKLFAQTLKVGMTAACDSLLGEALDQLGVSRDPAVLLGLEEKKGE</sequence>
<comment type="caution">
    <text evidence="1">The sequence shown here is derived from an EMBL/GenBank/DDBJ whole genome shotgun (WGS) entry which is preliminary data.</text>
</comment>
<accession>X1NUF5</accession>
<protein>
    <submittedName>
        <fullName evidence="1">Uncharacterized protein</fullName>
    </submittedName>
</protein>
<feature type="non-terminal residue" evidence="1">
    <location>
        <position position="1"/>
    </location>
</feature>
<dbReference type="EMBL" id="BARV01040982">
    <property type="protein sequence ID" value="GAI47238.1"/>
    <property type="molecule type" value="Genomic_DNA"/>
</dbReference>
<gene>
    <name evidence="1" type="ORF">S06H3_62239</name>
</gene>
<dbReference type="AlphaFoldDB" id="X1NUF5"/>
<name>X1NUF5_9ZZZZ</name>
<organism evidence="1">
    <name type="scientific">marine sediment metagenome</name>
    <dbReference type="NCBI Taxonomy" id="412755"/>
    <lineage>
        <taxon>unclassified sequences</taxon>
        <taxon>metagenomes</taxon>
        <taxon>ecological metagenomes</taxon>
    </lineage>
</organism>
<reference evidence="1" key="1">
    <citation type="journal article" date="2014" name="Front. Microbiol.">
        <title>High frequency of phylogenetically diverse reductive dehalogenase-homologous genes in deep subseafloor sedimentary metagenomes.</title>
        <authorList>
            <person name="Kawai M."/>
            <person name="Futagami T."/>
            <person name="Toyoda A."/>
            <person name="Takaki Y."/>
            <person name="Nishi S."/>
            <person name="Hori S."/>
            <person name="Arai W."/>
            <person name="Tsubouchi T."/>
            <person name="Morono Y."/>
            <person name="Uchiyama I."/>
            <person name="Ito T."/>
            <person name="Fujiyama A."/>
            <person name="Inagaki F."/>
            <person name="Takami H."/>
        </authorList>
    </citation>
    <scope>NUCLEOTIDE SEQUENCE</scope>
    <source>
        <strain evidence="1">Expedition CK06-06</strain>
    </source>
</reference>
<proteinExistence type="predicted"/>
<evidence type="ECO:0000313" key="1">
    <source>
        <dbReference type="EMBL" id="GAI47238.1"/>
    </source>
</evidence>